<feature type="transmembrane region" description="Helical" evidence="2">
    <location>
        <begin position="29"/>
        <end position="46"/>
    </location>
</feature>
<accession>A0A3N0I7E7</accession>
<sequence>MQCCNRERTLELEDTMKIQVKETLARRRTVFVLTLAAIVGVCAFTFSGTQNYAWAEGEGPIATWNEVKAPGYGVVKANEKNLSLEIKIDSSNDHLEAHFTNNDGDTIHPSVLELTTEDGSVLTACFGEDILPTNQAASSIEGSKPTTRFTKAELYETVTVTFNMNSHGTQIINPITVKKGTSVTLPQPTDPNYDFGGWFTDESLTTSFNGTAATNMTVYAKWTEKEKVTVSFESEFGTAPEAKTVNKDEIVELPNLGTDGDYTFVGWIMKGSEGTDPFIGEYTAKENITFTAVWEAPSTPIIEMVDVTFDMNGHGDSVTKQTEKGKPITLIDDPAAEGYTFKGWTYDKKGKQAFDAKKNADQDTTLYAQWEKNADSAPTNSTIPRTGDNQMALLASLCFSAAALIAVGIALTAYRKCKHA</sequence>
<dbReference type="InterPro" id="IPR042229">
    <property type="entry name" value="Listeria/Bacterioides_rpt_sf"/>
</dbReference>
<reference evidence="4" key="1">
    <citation type="submission" date="2018-05" db="EMBL/GenBank/DDBJ databases">
        <title>Genome Sequencing of selected type strains of the family Eggerthellaceae.</title>
        <authorList>
            <person name="Danylec N."/>
            <person name="Stoll D.A."/>
            <person name="Doetsch A."/>
            <person name="Huch M."/>
        </authorList>
    </citation>
    <scope>NUCLEOTIDE SEQUENCE [LARGE SCALE GENOMIC DNA]</scope>
    <source>
        <strain evidence="4">DSM 22006</strain>
    </source>
</reference>
<organism evidence="3 4">
    <name type="scientific">Slackia isoflavoniconvertens</name>
    <dbReference type="NCBI Taxonomy" id="572010"/>
    <lineage>
        <taxon>Bacteria</taxon>
        <taxon>Bacillati</taxon>
        <taxon>Actinomycetota</taxon>
        <taxon>Coriobacteriia</taxon>
        <taxon>Eggerthellales</taxon>
        <taxon>Eggerthellaceae</taxon>
        <taxon>Slackia</taxon>
    </lineage>
</organism>
<dbReference type="NCBIfam" id="TIGR02543">
    <property type="entry name" value="List_Bact_rpt"/>
    <property type="match status" value="2"/>
</dbReference>
<keyword evidence="2" id="KW-0812">Transmembrane</keyword>
<dbReference type="Gene3D" id="2.60.40.4270">
    <property type="entry name" value="Listeria-Bacteroides repeat domain"/>
    <property type="match status" value="3"/>
</dbReference>
<dbReference type="Proteomes" id="UP000271472">
    <property type="component" value="Unassembled WGS sequence"/>
</dbReference>
<feature type="transmembrane region" description="Helical" evidence="2">
    <location>
        <begin position="391"/>
        <end position="414"/>
    </location>
</feature>
<dbReference type="EMBL" id="QIBZ01000025">
    <property type="protein sequence ID" value="RNM32787.1"/>
    <property type="molecule type" value="Genomic_DNA"/>
</dbReference>
<proteinExistence type="predicted"/>
<evidence type="ECO:0000256" key="1">
    <source>
        <dbReference type="ARBA" id="ARBA00004196"/>
    </source>
</evidence>
<evidence type="ECO:0000313" key="4">
    <source>
        <dbReference type="Proteomes" id="UP000271472"/>
    </source>
</evidence>
<dbReference type="AlphaFoldDB" id="A0A3N0I7E7"/>
<comment type="caution">
    <text evidence="3">The sequence shown here is derived from an EMBL/GenBank/DDBJ whole genome shotgun (WGS) entry which is preliminary data.</text>
</comment>
<keyword evidence="2" id="KW-0472">Membrane</keyword>
<evidence type="ECO:0000256" key="2">
    <source>
        <dbReference type="SAM" id="Phobius"/>
    </source>
</evidence>
<evidence type="ECO:0008006" key="5">
    <source>
        <dbReference type="Google" id="ProtNLM"/>
    </source>
</evidence>
<name>A0A3N0I7E7_9ACTN</name>
<keyword evidence="2" id="KW-1133">Transmembrane helix</keyword>
<dbReference type="GO" id="GO:0030313">
    <property type="term" value="C:cell envelope"/>
    <property type="evidence" value="ECO:0007669"/>
    <property type="project" value="UniProtKB-SubCell"/>
</dbReference>
<evidence type="ECO:0000313" key="3">
    <source>
        <dbReference type="EMBL" id="RNM32787.1"/>
    </source>
</evidence>
<keyword evidence="4" id="KW-1185">Reference proteome</keyword>
<dbReference type="InterPro" id="IPR013378">
    <property type="entry name" value="InlB-like_B-rpt"/>
</dbReference>
<comment type="subcellular location">
    <subcellularLocation>
        <location evidence="1">Cell envelope</location>
    </subcellularLocation>
</comment>
<protein>
    <recommendedName>
        <fullName evidence="5">Gram-positive cocci surface proteins LPxTG domain-containing protein</fullName>
    </recommendedName>
</protein>
<dbReference type="Pfam" id="PF09479">
    <property type="entry name" value="Flg_new"/>
    <property type="match status" value="3"/>
</dbReference>
<gene>
    <name evidence="3" type="ORF">DMP05_09390</name>
</gene>